<feature type="region of interest" description="Disordered" evidence="1">
    <location>
        <begin position="1"/>
        <end position="63"/>
    </location>
</feature>
<evidence type="ECO:0000256" key="1">
    <source>
        <dbReference type="SAM" id="MobiDB-lite"/>
    </source>
</evidence>
<accession>A0A6F9EGC4</accession>
<dbReference type="EMBL" id="LR792683">
    <property type="protein sequence ID" value="CAB3396102.1"/>
    <property type="molecule type" value="Genomic_DNA"/>
</dbReference>
<organism evidence="2 3">
    <name type="scientific">Kyrpidia spormannii</name>
    <dbReference type="NCBI Taxonomy" id="2055160"/>
    <lineage>
        <taxon>Bacteria</taxon>
        <taxon>Bacillati</taxon>
        <taxon>Bacillota</taxon>
        <taxon>Bacilli</taxon>
        <taxon>Bacillales</taxon>
        <taxon>Alicyclobacillaceae</taxon>
        <taxon>Kyrpidia</taxon>
    </lineage>
</organism>
<protein>
    <submittedName>
        <fullName evidence="2">Uncharacterized protein</fullName>
    </submittedName>
</protein>
<proteinExistence type="predicted"/>
<name>A0A6F9EGC4_9BACL</name>
<dbReference type="Proteomes" id="UP000502196">
    <property type="component" value="Chromosome"/>
</dbReference>
<reference evidence="2 3" key="1">
    <citation type="submission" date="2020-04" db="EMBL/GenBank/DDBJ databases">
        <authorList>
            <person name="Hogendoorn C."/>
        </authorList>
    </citation>
    <scope>NUCLEOTIDE SEQUENCE [LARGE SCALE GENOMIC DNA]</scope>
    <source>
        <strain evidence="2">COOX1</strain>
    </source>
</reference>
<gene>
    <name evidence="2" type="ORF">COOX1_3348</name>
</gene>
<evidence type="ECO:0000313" key="2">
    <source>
        <dbReference type="EMBL" id="CAB3396102.1"/>
    </source>
</evidence>
<evidence type="ECO:0000313" key="3">
    <source>
        <dbReference type="Proteomes" id="UP000502196"/>
    </source>
</evidence>
<sequence length="63" mass="6544">MGPHLSGAGGRRVAHWTGRQAFGDAPDNVVAEDSPAWGRERAAGGAAGRRPLARWDTGPPSKP</sequence>
<dbReference type="AlphaFoldDB" id="A0A6F9EGC4"/>